<gene>
    <name evidence="9 10" type="primary">uxuA</name>
    <name evidence="10" type="ORF">D3272_23780</name>
</gene>
<dbReference type="GO" id="GO:0008927">
    <property type="term" value="F:mannonate dehydratase activity"/>
    <property type="evidence" value="ECO:0007669"/>
    <property type="project" value="UniProtKB-UniRule"/>
</dbReference>
<evidence type="ECO:0000256" key="7">
    <source>
        <dbReference type="ARBA" id="ARBA00023211"/>
    </source>
</evidence>
<dbReference type="NCBIfam" id="NF003027">
    <property type="entry name" value="PRK03906.1"/>
    <property type="match status" value="1"/>
</dbReference>
<keyword evidence="11" id="KW-1185">Reference proteome</keyword>
<dbReference type="Pfam" id="PF03786">
    <property type="entry name" value="UxuA"/>
    <property type="match status" value="1"/>
</dbReference>
<organism evidence="10 11">
    <name type="scientific">Lichenibacterium ramalinae</name>
    <dbReference type="NCBI Taxonomy" id="2316527"/>
    <lineage>
        <taxon>Bacteria</taxon>
        <taxon>Pseudomonadati</taxon>
        <taxon>Pseudomonadota</taxon>
        <taxon>Alphaproteobacteria</taxon>
        <taxon>Hyphomicrobiales</taxon>
        <taxon>Lichenihabitantaceae</taxon>
        <taxon>Lichenibacterium</taxon>
    </lineage>
</organism>
<dbReference type="PANTHER" id="PTHR30387:SF2">
    <property type="entry name" value="MANNONATE DEHYDRATASE"/>
    <property type="match status" value="1"/>
</dbReference>
<dbReference type="PANTHER" id="PTHR30387">
    <property type="entry name" value="MANNONATE DEHYDRATASE"/>
    <property type="match status" value="1"/>
</dbReference>
<comment type="catalytic activity">
    <reaction evidence="1 9">
        <text>D-mannonate = 2-dehydro-3-deoxy-D-gluconate + H2O</text>
        <dbReference type="Rhea" id="RHEA:20097"/>
        <dbReference type="ChEBI" id="CHEBI:15377"/>
        <dbReference type="ChEBI" id="CHEBI:17767"/>
        <dbReference type="ChEBI" id="CHEBI:57990"/>
        <dbReference type="EC" id="4.2.1.8"/>
    </reaction>
</comment>
<dbReference type="UniPathway" id="UPA00246"/>
<evidence type="ECO:0000313" key="10">
    <source>
        <dbReference type="EMBL" id="RYB01920.1"/>
    </source>
</evidence>
<dbReference type="Gene3D" id="3.20.20.150">
    <property type="entry name" value="Divalent-metal-dependent TIM barrel enzymes"/>
    <property type="match status" value="1"/>
</dbReference>
<evidence type="ECO:0000256" key="1">
    <source>
        <dbReference type="ARBA" id="ARBA00001794"/>
    </source>
</evidence>
<evidence type="ECO:0000313" key="11">
    <source>
        <dbReference type="Proteomes" id="UP000289411"/>
    </source>
</evidence>
<protein>
    <recommendedName>
        <fullName evidence="5 9">Mannonate dehydratase</fullName>
        <ecNumber evidence="5 9">4.2.1.8</ecNumber>
    </recommendedName>
    <alternativeName>
        <fullName evidence="9">D-mannonate hydro-lyase</fullName>
    </alternativeName>
</protein>
<dbReference type="PIRSF" id="PIRSF016049">
    <property type="entry name" value="Man_dehyd"/>
    <property type="match status" value="1"/>
</dbReference>
<dbReference type="NCBIfam" id="TIGR00695">
    <property type="entry name" value="uxuA"/>
    <property type="match status" value="1"/>
</dbReference>
<dbReference type="GO" id="GO:0042840">
    <property type="term" value="P:D-glucuronate catabolic process"/>
    <property type="evidence" value="ECO:0007669"/>
    <property type="project" value="TreeGrafter"/>
</dbReference>
<reference evidence="10 11" key="2">
    <citation type="submission" date="2019-02" db="EMBL/GenBank/DDBJ databases">
        <title>'Lichenibacterium ramalinii' gen. nov. sp. nov., 'Lichenibacterium minor' gen. nov. sp. nov.</title>
        <authorList>
            <person name="Pankratov T."/>
        </authorList>
    </citation>
    <scope>NUCLEOTIDE SEQUENCE [LARGE SCALE GENOMIC DNA]</scope>
    <source>
        <strain evidence="10 11">RmlP001</strain>
    </source>
</reference>
<dbReference type="OrthoDB" id="9780250at2"/>
<dbReference type="EMBL" id="QYBC01000026">
    <property type="protein sequence ID" value="RYB01920.1"/>
    <property type="molecule type" value="Genomic_DNA"/>
</dbReference>
<dbReference type="SUPFAM" id="SSF51658">
    <property type="entry name" value="Xylose isomerase-like"/>
    <property type="match status" value="1"/>
</dbReference>
<dbReference type="AlphaFoldDB" id="A0A4Q2R8Y3"/>
<dbReference type="InterPro" id="IPR004628">
    <property type="entry name" value="Man_deHydtase"/>
</dbReference>
<dbReference type="Proteomes" id="UP000289411">
    <property type="component" value="Unassembled WGS sequence"/>
</dbReference>
<comment type="similarity">
    <text evidence="4 9">Belongs to the mannonate dehydratase family.</text>
</comment>
<name>A0A4Q2R8Y3_9HYPH</name>
<dbReference type="GO" id="GO:0030145">
    <property type="term" value="F:manganese ion binding"/>
    <property type="evidence" value="ECO:0007669"/>
    <property type="project" value="TreeGrafter"/>
</dbReference>
<keyword evidence="6 9" id="KW-0408">Iron</keyword>
<keyword evidence="7 9" id="KW-0464">Manganese</keyword>
<evidence type="ECO:0000256" key="6">
    <source>
        <dbReference type="ARBA" id="ARBA00023004"/>
    </source>
</evidence>
<evidence type="ECO:0000256" key="8">
    <source>
        <dbReference type="ARBA" id="ARBA00023239"/>
    </source>
</evidence>
<evidence type="ECO:0000256" key="2">
    <source>
        <dbReference type="ARBA" id="ARBA00002713"/>
    </source>
</evidence>
<dbReference type="InterPro" id="IPR036237">
    <property type="entry name" value="Xyl_isomerase-like_sf"/>
</dbReference>
<dbReference type="RefSeq" id="WP_129221707.1">
    <property type="nucleotide sequence ID" value="NZ_QYBC01000026.1"/>
</dbReference>
<reference evidence="10 11" key="1">
    <citation type="submission" date="2018-09" db="EMBL/GenBank/DDBJ databases">
        <authorList>
            <person name="Grouzdev D.S."/>
            <person name="Krutkina M.S."/>
        </authorList>
    </citation>
    <scope>NUCLEOTIDE SEQUENCE [LARGE SCALE GENOMIC DNA]</scope>
    <source>
        <strain evidence="10 11">RmlP001</strain>
    </source>
</reference>
<dbReference type="EC" id="4.2.1.8" evidence="5 9"/>
<evidence type="ECO:0000256" key="5">
    <source>
        <dbReference type="ARBA" id="ARBA00012927"/>
    </source>
</evidence>
<comment type="pathway">
    <text evidence="3 9">Carbohydrate metabolism; pentose and glucuronate interconversion.</text>
</comment>
<accession>A0A4Q2R8Y3</accession>
<dbReference type="HAMAP" id="MF_00106">
    <property type="entry name" value="UxuA"/>
    <property type="match status" value="1"/>
</dbReference>
<keyword evidence="8 9" id="KW-0456">Lyase</keyword>
<sequence length="395" mass="43334">MRQGWRWYGPDAYVSLDDVRQAGATDIVSALHQVPIGEAWTREAVAERKHLVEATPPGRTPLVWSCVESIPIPDAVKRRGRAAKAEIEAWIASLEAVADCDIATICYNFMPVVDWTRTDIDHPLPTGATAMAFDQDRFAAFDLHVLERPGAAADYSDEDRRRARATFDAMSEGEVADITRTIASALPGSTSEPMTIPGFRDKLDQYREIDAARLRRHLVEFLEAVTPAAEARGVTLTLHPDDPPRPLFGLPRIASTGDDYAALFDAVPSRANGMCFCTGSLGVRPDNDLPAIARRFAERIGFVHLRATKRTGDGRSFHESDHLGGDVDMVAVLRELVAADRTRPPGRSILFRPDHGHRMLDDLDKTVSPGYPAIGRLKGLAELRGILYALGAPPD</sequence>
<evidence type="ECO:0000256" key="9">
    <source>
        <dbReference type="HAMAP-Rule" id="MF_00106"/>
    </source>
</evidence>
<comment type="caution">
    <text evidence="10">The sequence shown here is derived from an EMBL/GenBank/DDBJ whole genome shotgun (WGS) entry which is preliminary data.</text>
</comment>
<proteinExistence type="inferred from homology"/>
<evidence type="ECO:0000256" key="4">
    <source>
        <dbReference type="ARBA" id="ARBA00007389"/>
    </source>
</evidence>
<dbReference type="GO" id="GO:0008198">
    <property type="term" value="F:ferrous iron binding"/>
    <property type="evidence" value="ECO:0007669"/>
    <property type="project" value="TreeGrafter"/>
</dbReference>
<evidence type="ECO:0000256" key="3">
    <source>
        <dbReference type="ARBA" id="ARBA00004892"/>
    </source>
</evidence>
<comment type="function">
    <text evidence="2 9">Catalyzes the dehydration of D-mannonate.</text>
</comment>
<comment type="cofactor">
    <cofactor evidence="9">
        <name>Fe(2+)</name>
        <dbReference type="ChEBI" id="CHEBI:29033"/>
    </cofactor>
    <cofactor evidence="9">
        <name>Mn(2+)</name>
        <dbReference type="ChEBI" id="CHEBI:29035"/>
    </cofactor>
</comment>